<evidence type="ECO:0000256" key="1">
    <source>
        <dbReference type="ARBA" id="ARBA00022741"/>
    </source>
</evidence>
<dbReference type="SMART" id="SM00178">
    <property type="entry name" value="SAR"/>
    <property type="match status" value="1"/>
</dbReference>
<dbReference type="SUPFAM" id="SSF52540">
    <property type="entry name" value="P-loop containing nucleoside triphosphate hydrolases"/>
    <property type="match status" value="1"/>
</dbReference>
<evidence type="ECO:0000256" key="5">
    <source>
        <dbReference type="RuleBase" id="RU003925"/>
    </source>
</evidence>
<feature type="binding site" evidence="4">
    <location>
        <position position="30"/>
    </location>
    <ligand>
        <name>Mg(2+)</name>
        <dbReference type="ChEBI" id="CHEBI:18420"/>
    </ligand>
</feature>
<keyword evidence="2 3" id="KW-0342">GTP-binding</keyword>
<dbReference type="PROSITE" id="PS51417">
    <property type="entry name" value="ARF"/>
    <property type="match status" value="1"/>
</dbReference>
<dbReference type="Pfam" id="PF00025">
    <property type="entry name" value="Arf"/>
    <property type="match status" value="1"/>
</dbReference>
<evidence type="ECO:0000313" key="6">
    <source>
        <dbReference type="EMBL" id="RKP29634.1"/>
    </source>
</evidence>
<dbReference type="InterPro" id="IPR044612">
    <property type="entry name" value="ARL2/3"/>
</dbReference>
<feature type="binding site" evidence="3">
    <location>
        <begin position="23"/>
        <end position="30"/>
    </location>
    <ligand>
        <name>GTP</name>
        <dbReference type="ChEBI" id="CHEBI:37565"/>
    </ligand>
</feature>
<dbReference type="InterPro" id="IPR005225">
    <property type="entry name" value="Small_GTP-bd"/>
</dbReference>
<dbReference type="EMBL" id="ML004479">
    <property type="protein sequence ID" value="RKP29634.1"/>
    <property type="molecule type" value="Genomic_DNA"/>
</dbReference>
<dbReference type="InterPro" id="IPR006689">
    <property type="entry name" value="Small_GTPase_ARF/SAR"/>
</dbReference>
<keyword evidence="7" id="KW-1185">Reference proteome</keyword>
<dbReference type="SMART" id="SM00177">
    <property type="entry name" value="ARF"/>
    <property type="match status" value="1"/>
</dbReference>
<dbReference type="GO" id="GO:0046872">
    <property type="term" value="F:metal ion binding"/>
    <property type="evidence" value="ECO:0007669"/>
    <property type="project" value="UniProtKB-KW"/>
</dbReference>
<dbReference type="GO" id="GO:0005525">
    <property type="term" value="F:GTP binding"/>
    <property type="evidence" value="ECO:0007669"/>
    <property type="project" value="UniProtKB-KW"/>
</dbReference>
<feature type="binding site" evidence="3">
    <location>
        <position position="69"/>
    </location>
    <ligand>
        <name>GTP</name>
        <dbReference type="ChEBI" id="CHEBI:37565"/>
    </ligand>
</feature>
<dbReference type="OrthoDB" id="2011769at2759"/>
<dbReference type="Gene3D" id="3.40.50.300">
    <property type="entry name" value="P-loop containing nucleotide triphosphate hydrolases"/>
    <property type="match status" value="1"/>
</dbReference>
<accession>A0A4P9ZA14</accession>
<dbReference type="NCBIfam" id="TIGR00231">
    <property type="entry name" value="small_GTP"/>
    <property type="match status" value="1"/>
</dbReference>
<reference evidence="7" key="1">
    <citation type="journal article" date="2018" name="Nat. Microbiol.">
        <title>Leveraging single-cell genomics to expand the fungal tree of life.</title>
        <authorList>
            <person name="Ahrendt S.R."/>
            <person name="Quandt C.A."/>
            <person name="Ciobanu D."/>
            <person name="Clum A."/>
            <person name="Salamov A."/>
            <person name="Andreopoulos B."/>
            <person name="Cheng J.F."/>
            <person name="Woyke T."/>
            <person name="Pelin A."/>
            <person name="Henrissat B."/>
            <person name="Reynolds N.K."/>
            <person name="Benny G.L."/>
            <person name="Smith M.E."/>
            <person name="James T.Y."/>
            <person name="Grigoriev I.V."/>
        </authorList>
    </citation>
    <scope>NUCLEOTIDE SEQUENCE [LARGE SCALE GENOMIC DNA]</scope>
    <source>
        <strain evidence="7">Baker2002</strain>
    </source>
</reference>
<dbReference type="PRINTS" id="PR00328">
    <property type="entry name" value="SAR1GTPBP"/>
</dbReference>
<evidence type="ECO:0000256" key="3">
    <source>
        <dbReference type="PIRSR" id="PIRSR606689-1"/>
    </source>
</evidence>
<dbReference type="Proteomes" id="UP000268321">
    <property type="component" value="Unassembled WGS sequence"/>
</dbReference>
<proteinExistence type="inferred from homology"/>
<organism evidence="6 7">
    <name type="scientific">Metschnikowia bicuspidata</name>
    <dbReference type="NCBI Taxonomy" id="27322"/>
    <lineage>
        <taxon>Eukaryota</taxon>
        <taxon>Fungi</taxon>
        <taxon>Dikarya</taxon>
        <taxon>Ascomycota</taxon>
        <taxon>Saccharomycotina</taxon>
        <taxon>Pichiomycetes</taxon>
        <taxon>Metschnikowiaceae</taxon>
        <taxon>Metschnikowia</taxon>
    </lineage>
</organism>
<dbReference type="AlphaFoldDB" id="A0A4P9ZA14"/>
<name>A0A4P9ZA14_9ASCO</name>
<evidence type="ECO:0000313" key="7">
    <source>
        <dbReference type="Proteomes" id="UP000268321"/>
    </source>
</evidence>
<dbReference type="PANTHER" id="PTHR45697">
    <property type="entry name" value="ADP-RIBOSYLATION FACTOR-LIKE PROTEIN 2-RELATED"/>
    <property type="match status" value="1"/>
</dbReference>
<dbReference type="GO" id="GO:0003924">
    <property type="term" value="F:GTPase activity"/>
    <property type="evidence" value="ECO:0007669"/>
    <property type="project" value="InterPro"/>
</dbReference>
<keyword evidence="4" id="KW-0479">Metal-binding</keyword>
<gene>
    <name evidence="6" type="ORF">METBISCDRAFT_18167</name>
</gene>
<evidence type="ECO:0000256" key="2">
    <source>
        <dbReference type="ARBA" id="ARBA00023134"/>
    </source>
</evidence>
<keyword evidence="1 3" id="KW-0547">Nucleotide-binding</keyword>
<keyword evidence="4" id="KW-0460">Magnesium</keyword>
<dbReference type="InterPro" id="IPR027417">
    <property type="entry name" value="P-loop_NTPase"/>
</dbReference>
<evidence type="ECO:0000256" key="4">
    <source>
        <dbReference type="PIRSR" id="PIRSR606689-2"/>
    </source>
</evidence>
<protein>
    <submittedName>
        <fullName evidence="6">ARF/SAR superfamily</fullName>
    </submittedName>
</protein>
<comment type="similarity">
    <text evidence="5">Belongs to the small GTPase superfamily. Arf family.</text>
</comment>
<feature type="binding site" evidence="3">
    <location>
        <begin position="126"/>
        <end position="129"/>
    </location>
    <ligand>
        <name>GTP</name>
        <dbReference type="ChEBI" id="CHEBI:37565"/>
    </ligand>
</feature>
<feature type="binding site" evidence="4">
    <location>
        <position position="47"/>
    </location>
    <ligand>
        <name>Mg(2+)</name>
        <dbReference type="ChEBI" id="CHEBI:18420"/>
    </ligand>
</feature>
<sequence>MGLLQIIRKQKIKDQEIRILVLGLDNAGKTTVINSWMGRDLVNVAPTMGFQIHTFPWRGYSVNVWDVGGQSSLRAFWGNYFDKLDVVLWVIDAVSSLKLQELYQELRDKVIRKDQLKGTLFVVLVNKIDLLSAEKRLSVCDAVVDALRLEQELSATKYVVLPVLGRTGEGLEAAMDWIVDHMEL</sequence>